<comment type="subcellular location">
    <subcellularLocation>
        <location evidence="1">Cell membrane</location>
        <topology evidence="1">Multi-pass membrane protein</topology>
    </subcellularLocation>
</comment>
<feature type="transmembrane region" description="Helical" evidence="8">
    <location>
        <begin position="412"/>
        <end position="432"/>
    </location>
</feature>
<dbReference type="Pfam" id="PF13231">
    <property type="entry name" value="PMT_2"/>
    <property type="match status" value="1"/>
</dbReference>
<dbReference type="RefSeq" id="WP_186872386.1">
    <property type="nucleotide sequence ID" value="NZ_JACOOR010000006.1"/>
</dbReference>
<evidence type="ECO:0000256" key="5">
    <source>
        <dbReference type="ARBA" id="ARBA00022692"/>
    </source>
</evidence>
<keyword evidence="7 8" id="KW-0472">Membrane</keyword>
<feature type="transmembrane region" description="Helical" evidence="8">
    <location>
        <begin position="100"/>
        <end position="127"/>
    </location>
</feature>
<evidence type="ECO:0000256" key="3">
    <source>
        <dbReference type="ARBA" id="ARBA00022676"/>
    </source>
</evidence>
<keyword evidence="4" id="KW-0808">Transferase</keyword>
<feature type="transmembrane region" description="Helical" evidence="8">
    <location>
        <begin position="25"/>
        <end position="50"/>
    </location>
</feature>
<dbReference type="InterPro" id="IPR038731">
    <property type="entry name" value="RgtA/B/C-like"/>
</dbReference>
<evidence type="ECO:0000256" key="6">
    <source>
        <dbReference type="ARBA" id="ARBA00022989"/>
    </source>
</evidence>
<keyword evidence="11" id="KW-1185">Reference proteome</keyword>
<accession>A0A923LD08</accession>
<keyword evidence="3" id="KW-0328">Glycosyltransferase</keyword>
<dbReference type="GO" id="GO:0016763">
    <property type="term" value="F:pentosyltransferase activity"/>
    <property type="evidence" value="ECO:0007669"/>
    <property type="project" value="TreeGrafter"/>
</dbReference>
<evidence type="ECO:0000259" key="9">
    <source>
        <dbReference type="Pfam" id="PF13231"/>
    </source>
</evidence>
<dbReference type="GO" id="GO:0005886">
    <property type="term" value="C:plasma membrane"/>
    <property type="evidence" value="ECO:0007669"/>
    <property type="project" value="UniProtKB-SubCell"/>
</dbReference>
<evidence type="ECO:0000313" key="11">
    <source>
        <dbReference type="Proteomes" id="UP000649345"/>
    </source>
</evidence>
<proteinExistence type="predicted"/>
<feature type="transmembrane region" description="Helical" evidence="8">
    <location>
        <begin position="292"/>
        <end position="312"/>
    </location>
</feature>
<evidence type="ECO:0000313" key="10">
    <source>
        <dbReference type="EMBL" id="MBC5660381.1"/>
    </source>
</evidence>
<dbReference type="Proteomes" id="UP000649345">
    <property type="component" value="Unassembled WGS sequence"/>
</dbReference>
<protein>
    <submittedName>
        <fullName evidence="10">Glycosyltransferase family 39 protein</fullName>
    </submittedName>
</protein>
<evidence type="ECO:0000256" key="1">
    <source>
        <dbReference type="ARBA" id="ARBA00004651"/>
    </source>
</evidence>
<feature type="transmembrane region" description="Helical" evidence="8">
    <location>
        <begin position="321"/>
        <end position="340"/>
    </location>
</feature>
<feature type="transmembrane region" description="Helical" evidence="8">
    <location>
        <begin position="161"/>
        <end position="177"/>
    </location>
</feature>
<evidence type="ECO:0000256" key="7">
    <source>
        <dbReference type="ARBA" id="ARBA00023136"/>
    </source>
</evidence>
<dbReference type="PANTHER" id="PTHR33908">
    <property type="entry name" value="MANNOSYLTRANSFERASE YKCB-RELATED"/>
    <property type="match status" value="1"/>
</dbReference>
<feature type="domain" description="Glycosyltransferase RgtA/B/C/D-like" evidence="9">
    <location>
        <begin position="86"/>
        <end position="241"/>
    </location>
</feature>
<dbReference type="AlphaFoldDB" id="A0A923LD08"/>
<name>A0A923LD08_9FIRM</name>
<evidence type="ECO:0000256" key="8">
    <source>
        <dbReference type="SAM" id="Phobius"/>
    </source>
</evidence>
<comment type="caution">
    <text evidence="10">The sequence shown here is derived from an EMBL/GenBank/DDBJ whole genome shotgun (WGS) entry which is preliminary data.</text>
</comment>
<feature type="transmembrane region" description="Helical" evidence="8">
    <location>
        <begin position="227"/>
        <end position="244"/>
    </location>
</feature>
<feature type="transmembrane region" description="Helical" evidence="8">
    <location>
        <begin position="346"/>
        <end position="369"/>
    </location>
</feature>
<dbReference type="InterPro" id="IPR050297">
    <property type="entry name" value="LipidA_mod_glycosyltrf_83"/>
</dbReference>
<evidence type="ECO:0000256" key="4">
    <source>
        <dbReference type="ARBA" id="ARBA00022679"/>
    </source>
</evidence>
<keyword evidence="2" id="KW-1003">Cell membrane</keyword>
<gene>
    <name evidence="10" type="ORF">H8S44_11430</name>
</gene>
<evidence type="ECO:0000256" key="2">
    <source>
        <dbReference type="ARBA" id="ARBA00022475"/>
    </source>
</evidence>
<dbReference type="EMBL" id="JACOOR010000006">
    <property type="protein sequence ID" value="MBC5660381.1"/>
    <property type="molecule type" value="Genomic_DNA"/>
</dbReference>
<feature type="transmembrane region" description="Helical" evidence="8">
    <location>
        <begin position="189"/>
        <end position="215"/>
    </location>
</feature>
<keyword evidence="6 8" id="KW-1133">Transmembrane helix</keyword>
<keyword evidence="5 8" id="KW-0812">Transmembrane</keyword>
<sequence length="546" mass="61744">MTAVKRITDRVGKIYKFLLRILEKYYIVFFVAGALVLAFFCFRCLGVKYVDSWDEARHGVNAYEMIQNGDYIQHTYNYQVDDWNLKPSMSYWGILLGFRLFGYTVFGLRFTSALAYLLTGIACALFAKHCSKEASILVLFFFCANERPLSAHLARAGDADALYLLFFTLAMLAMLSVKKNHKNVYVCGLMFSLAFLTKSWHAGMIMAIGGIYLLATGEMLRFTKKEWGGFLLSVFAPLILWFGWRFTKDGFFFLKQMVEVDLLARTGSANFEGHQFPFRFYYDMVFGAEGFIYRWQMLICVVGLLGELLYLWKRKEWNRTLLEQGGGILLWFLLPFLGFSAIGTKLIWYCYPCTVPLALGTAAILGWLIRLPLAEVQKAGEQGTSAEAILAAAEPASQVEKKNAQGGKTSDIRTLVGISAAVVSVVLVGVYMKNAYFHVIREAHGDPFQIFIQESVSRDAAYAGEKAYIYVPGEDPETIGTWDQNMLFLAEISGDFHCKDGGIEEFRKETGQAVLYVDRLDYEENQEQLRGAEVLYENAGYLLLGK</sequence>
<reference evidence="10" key="1">
    <citation type="submission" date="2020-08" db="EMBL/GenBank/DDBJ databases">
        <title>Genome public.</title>
        <authorList>
            <person name="Liu C."/>
            <person name="Sun Q."/>
        </authorList>
    </citation>
    <scope>NUCLEOTIDE SEQUENCE</scope>
    <source>
        <strain evidence="10">NSJ-68</strain>
    </source>
</reference>
<dbReference type="PANTHER" id="PTHR33908:SF11">
    <property type="entry name" value="MEMBRANE PROTEIN"/>
    <property type="match status" value="1"/>
</dbReference>
<organism evidence="10 11">
    <name type="scientific">Anaerosacchariphilus hominis</name>
    <dbReference type="NCBI Taxonomy" id="2763017"/>
    <lineage>
        <taxon>Bacteria</taxon>
        <taxon>Bacillati</taxon>
        <taxon>Bacillota</taxon>
        <taxon>Clostridia</taxon>
        <taxon>Lachnospirales</taxon>
        <taxon>Lachnospiraceae</taxon>
        <taxon>Anaerosacchariphilus</taxon>
    </lineage>
</organism>
<dbReference type="GO" id="GO:0009103">
    <property type="term" value="P:lipopolysaccharide biosynthetic process"/>
    <property type="evidence" value="ECO:0007669"/>
    <property type="project" value="UniProtKB-ARBA"/>
</dbReference>